<evidence type="ECO:0000256" key="7">
    <source>
        <dbReference type="SAM" id="MobiDB-lite"/>
    </source>
</evidence>
<dbReference type="PANTHER" id="PTHR13220">
    <property type="entry name" value="TIMELESS INTERACTING-RELATED"/>
    <property type="match status" value="1"/>
</dbReference>
<feature type="compositionally biased region" description="Basic and acidic residues" evidence="7">
    <location>
        <begin position="214"/>
        <end position="223"/>
    </location>
</feature>
<evidence type="ECO:0000256" key="3">
    <source>
        <dbReference type="ARBA" id="ARBA00022763"/>
    </source>
</evidence>
<dbReference type="EMBL" id="MCGT01000029">
    <property type="protein sequence ID" value="ORX48596.1"/>
    <property type="molecule type" value="Genomic_DNA"/>
</dbReference>
<comment type="caution">
    <text evidence="9">The sequence shown here is derived from an EMBL/GenBank/DDBJ whole genome shotgun (WGS) entry which is preliminary data.</text>
</comment>
<feature type="domain" description="Chromosome segregation in meiosis protein 3" evidence="8">
    <location>
        <begin position="66"/>
        <end position="147"/>
    </location>
</feature>
<feature type="region of interest" description="Disordered" evidence="7">
    <location>
        <begin position="165"/>
        <end position="188"/>
    </location>
</feature>
<dbReference type="GO" id="GO:0000076">
    <property type="term" value="P:DNA replication checkpoint signaling"/>
    <property type="evidence" value="ECO:0007669"/>
    <property type="project" value="UniProtKB-UniRule"/>
</dbReference>
<dbReference type="GO" id="GO:0006974">
    <property type="term" value="P:DNA damage response"/>
    <property type="evidence" value="ECO:0007669"/>
    <property type="project" value="UniProtKB-KW"/>
</dbReference>
<evidence type="ECO:0000313" key="9">
    <source>
        <dbReference type="EMBL" id="ORX48596.1"/>
    </source>
</evidence>
<dbReference type="GO" id="GO:0003677">
    <property type="term" value="F:DNA binding"/>
    <property type="evidence" value="ECO:0007669"/>
    <property type="project" value="TreeGrafter"/>
</dbReference>
<comment type="function">
    <text evidence="6">Plays an important role in the control of DNA replication and the maintenance of replication fork stability.</text>
</comment>
<dbReference type="Proteomes" id="UP000242146">
    <property type="component" value="Unassembled WGS sequence"/>
</dbReference>
<accession>A0A1X2G9Q6</accession>
<proteinExistence type="inferred from homology"/>
<reference evidence="9 10" key="1">
    <citation type="submission" date="2016-07" db="EMBL/GenBank/DDBJ databases">
        <title>Pervasive Adenine N6-methylation of Active Genes in Fungi.</title>
        <authorList>
            <consortium name="DOE Joint Genome Institute"/>
            <person name="Mondo S.J."/>
            <person name="Dannebaum R.O."/>
            <person name="Kuo R.C."/>
            <person name="Labutti K."/>
            <person name="Haridas S."/>
            <person name="Kuo A."/>
            <person name="Salamov A."/>
            <person name="Ahrendt S.R."/>
            <person name="Lipzen A."/>
            <person name="Sullivan W."/>
            <person name="Andreopoulos W.B."/>
            <person name="Clum A."/>
            <person name="Lindquist E."/>
            <person name="Daum C."/>
            <person name="Ramamoorthy G.K."/>
            <person name="Gryganskyi A."/>
            <person name="Culley D."/>
            <person name="Magnuson J.K."/>
            <person name="James T.Y."/>
            <person name="O'Malley M.A."/>
            <person name="Stajich J.E."/>
            <person name="Spatafora J.W."/>
            <person name="Visel A."/>
            <person name="Grigoriev I.V."/>
        </authorList>
    </citation>
    <scope>NUCLEOTIDE SEQUENCE [LARGE SCALE GENOMIC DNA]</scope>
    <source>
        <strain evidence="9 10">NRRL 3301</strain>
    </source>
</reference>
<name>A0A1X2G9Q6_9FUNG</name>
<keyword evidence="10" id="KW-1185">Reference proteome</keyword>
<keyword evidence="4 6" id="KW-0539">Nucleus</keyword>
<keyword evidence="3 6" id="KW-0227">DNA damage</keyword>
<organism evidence="9 10">
    <name type="scientific">Hesseltinella vesiculosa</name>
    <dbReference type="NCBI Taxonomy" id="101127"/>
    <lineage>
        <taxon>Eukaryota</taxon>
        <taxon>Fungi</taxon>
        <taxon>Fungi incertae sedis</taxon>
        <taxon>Mucoromycota</taxon>
        <taxon>Mucoromycotina</taxon>
        <taxon>Mucoromycetes</taxon>
        <taxon>Mucorales</taxon>
        <taxon>Cunninghamellaceae</taxon>
        <taxon>Hesseltinella</taxon>
    </lineage>
</organism>
<dbReference type="InterPro" id="IPR012923">
    <property type="entry name" value="Csm3"/>
</dbReference>
<evidence type="ECO:0000313" key="10">
    <source>
        <dbReference type="Proteomes" id="UP000242146"/>
    </source>
</evidence>
<evidence type="ECO:0000256" key="6">
    <source>
        <dbReference type="RuleBase" id="RU366049"/>
    </source>
</evidence>
<dbReference type="OrthoDB" id="437078at2759"/>
<dbReference type="GO" id="GO:0043111">
    <property type="term" value="P:replication fork arrest"/>
    <property type="evidence" value="ECO:0007669"/>
    <property type="project" value="TreeGrafter"/>
</dbReference>
<evidence type="ECO:0000256" key="4">
    <source>
        <dbReference type="ARBA" id="ARBA00023242"/>
    </source>
</evidence>
<evidence type="ECO:0000256" key="1">
    <source>
        <dbReference type="ARBA" id="ARBA00004123"/>
    </source>
</evidence>
<sequence>MDEFDDLLLDSYDPFENENDNAAAAASNRDDNATADPNGLKRGFPDDTPTDDKDGPGKKQRTPIKKLDHAVLFAADGLPRIKNEAQWIKFQGKGHETEDLRKLMEYYRLWARQIYPKLNFQDFCRRAFKACASKPCKNELNTWREEYIVKNTPADDRVSDSIHTLSLQDQDHQASRSESDASDDKDDDEDIFAALRAPKTMDQQEQINDLFDQDIGRLKDADQPMHNPSRPTERPPRTIPSDSDDDEPLFSEAPKKRLAALPLAVDDFFSDDD</sequence>
<dbReference type="AlphaFoldDB" id="A0A1X2G9Q6"/>
<evidence type="ECO:0000256" key="2">
    <source>
        <dbReference type="ARBA" id="ARBA00006075"/>
    </source>
</evidence>
<feature type="region of interest" description="Disordered" evidence="7">
    <location>
        <begin position="1"/>
        <end position="62"/>
    </location>
</feature>
<dbReference type="GO" id="GO:0031297">
    <property type="term" value="P:replication fork processing"/>
    <property type="evidence" value="ECO:0007669"/>
    <property type="project" value="UniProtKB-UniRule"/>
</dbReference>
<dbReference type="STRING" id="101127.A0A1X2G9Q6"/>
<evidence type="ECO:0000256" key="5">
    <source>
        <dbReference type="ARBA" id="ARBA00023306"/>
    </source>
</evidence>
<dbReference type="Pfam" id="PF07962">
    <property type="entry name" value="Swi3"/>
    <property type="match status" value="1"/>
</dbReference>
<comment type="similarity">
    <text evidence="2 6">Belongs to the CSM3 family.</text>
</comment>
<evidence type="ECO:0000259" key="8">
    <source>
        <dbReference type="Pfam" id="PF07962"/>
    </source>
</evidence>
<gene>
    <name evidence="9" type="ORF">DM01DRAFT_1385517</name>
</gene>
<protein>
    <recommendedName>
        <fullName evidence="6">Chromosome segregation in meiosis protein</fullName>
    </recommendedName>
</protein>
<feature type="compositionally biased region" description="Basic and acidic residues" evidence="7">
    <location>
        <begin position="169"/>
        <end position="179"/>
    </location>
</feature>
<feature type="compositionally biased region" description="Acidic residues" evidence="7">
    <location>
        <begin position="1"/>
        <end position="19"/>
    </location>
</feature>
<keyword evidence="5 6" id="KW-0131">Cell cycle</keyword>
<dbReference type="PANTHER" id="PTHR13220:SF11">
    <property type="entry name" value="TIMELESS-INTERACTING PROTEIN"/>
    <property type="match status" value="1"/>
</dbReference>
<feature type="region of interest" description="Disordered" evidence="7">
    <location>
        <begin position="210"/>
        <end position="256"/>
    </location>
</feature>
<dbReference type="GO" id="GO:0031298">
    <property type="term" value="C:replication fork protection complex"/>
    <property type="evidence" value="ECO:0007669"/>
    <property type="project" value="TreeGrafter"/>
</dbReference>
<dbReference type="InterPro" id="IPR040038">
    <property type="entry name" value="TIPIN/Csm3/Swi3"/>
</dbReference>
<comment type="subcellular location">
    <subcellularLocation>
        <location evidence="1 6">Nucleus</location>
    </subcellularLocation>
</comment>